<organism evidence="3 4">
    <name type="scientific">Arachis hypogaea</name>
    <name type="common">Peanut</name>
    <dbReference type="NCBI Taxonomy" id="3818"/>
    <lineage>
        <taxon>Eukaryota</taxon>
        <taxon>Viridiplantae</taxon>
        <taxon>Streptophyta</taxon>
        <taxon>Embryophyta</taxon>
        <taxon>Tracheophyta</taxon>
        <taxon>Spermatophyta</taxon>
        <taxon>Magnoliopsida</taxon>
        <taxon>eudicotyledons</taxon>
        <taxon>Gunneridae</taxon>
        <taxon>Pentapetalae</taxon>
        <taxon>rosids</taxon>
        <taxon>fabids</taxon>
        <taxon>Fabales</taxon>
        <taxon>Fabaceae</taxon>
        <taxon>Papilionoideae</taxon>
        <taxon>50 kb inversion clade</taxon>
        <taxon>dalbergioids sensu lato</taxon>
        <taxon>Dalbergieae</taxon>
        <taxon>Pterocarpus clade</taxon>
        <taxon>Arachis</taxon>
    </lineage>
</organism>
<dbReference type="InterPro" id="IPR015424">
    <property type="entry name" value="PyrdxlP-dep_Trfase"/>
</dbReference>
<evidence type="ECO:0000256" key="2">
    <source>
        <dbReference type="SAM" id="MobiDB-lite"/>
    </source>
</evidence>
<dbReference type="Proteomes" id="UP000289738">
    <property type="component" value="Chromosome A10"/>
</dbReference>
<evidence type="ECO:0000256" key="1">
    <source>
        <dbReference type="SAM" id="Coils"/>
    </source>
</evidence>
<reference evidence="3 4" key="1">
    <citation type="submission" date="2019-01" db="EMBL/GenBank/DDBJ databases">
        <title>Sequencing of cultivated peanut Arachis hypogaea provides insights into genome evolution and oil improvement.</title>
        <authorList>
            <person name="Chen X."/>
        </authorList>
    </citation>
    <scope>NUCLEOTIDE SEQUENCE [LARGE SCALE GENOMIC DNA]</scope>
    <source>
        <strain evidence="4">cv. Fuhuasheng</strain>
        <tissue evidence="3">Leaves</tissue>
    </source>
</reference>
<keyword evidence="4" id="KW-1185">Reference proteome</keyword>
<evidence type="ECO:0000313" key="3">
    <source>
        <dbReference type="EMBL" id="RYR34293.1"/>
    </source>
</evidence>
<sequence>MTTHYRAETLSLHHREETLSLQHREETRTHHHSLQESHSCSPSPSSSLSFSLSPTLSRTTFTVSTTYSSSSLTTYHTITHLHCCFSLLRAHIRKTLPQLKASHQSLAIVKKAINPTVALEIATTLQVLLSAASDLGVVGQLVLYHPIPIVFSQAKGVAVWDPEGNKYLDFLSAYSAVNQLFVVKIEGESFWLRNKEFIDLKATSSKNLLRQFEAKRQRIVTERKKYEMEAAAANDKEKSE</sequence>
<name>A0A445B6K4_ARAHY</name>
<protein>
    <submittedName>
        <fullName evidence="3">Uncharacterized protein</fullName>
    </submittedName>
</protein>
<accession>A0A445B6K4</accession>
<dbReference type="SUPFAM" id="SSF53383">
    <property type="entry name" value="PLP-dependent transferases"/>
    <property type="match status" value="1"/>
</dbReference>
<evidence type="ECO:0000313" key="4">
    <source>
        <dbReference type="Proteomes" id="UP000289738"/>
    </source>
</evidence>
<keyword evidence="1" id="KW-0175">Coiled coil</keyword>
<gene>
    <name evidence="3" type="ORF">Ahy_A10g049077</name>
</gene>
<feature type="region of interest" description="Disordered" evidence="2">
    <location>
        <begin position="22"/>
        <end position="45"/>
    </location>
</feature>
<proteinExistence type="predicted"/>
<dbReference type="InterPro" id="IPR015422">
    <property type="entry name" value="PyrdxlP-dep_Trfase_small"/>
</dbReference>
<dbReference type="GO" id="GO:0055129">
    <property type="term" value="P:L-proline biosynthetic process"/>
    <property type="evidence" value="ECO:0007669"/>
    <property type="project" value="UniProtKB-UniPathway"/>
</dbReference>
<dbReference type="EMBL" id="SDMP01000010">
    <property type="protein sequence ID" value="RYR34293.1"/>
    <property type="molecule type" value="Genomic_DNA"/>
</dbReference>
<feature type="compositionally biased region" description="Low complexity" evidence="2">
    <location>
        <begin position="36"/>
        <end position="45"/>
    </location>
</feature>
<comment type="caution">
    <text evidence="3">The sequence shown here is derived from an EMBL/GenBank/DDBJ whole genome shotgun (WGS) entry which is preliminary data.</text>
</comment>
<feature type="coiled-coil region" evidence="1">
    <location>
        <begin position="209"/>
        <end position="236"/>
    </location>
</feature>
<dbReference type="UniPathway" id="UPA00098">
    <property type="reaction ID" value="UER00358"/>
</dbReference>
<dbReference type="Gene3D" id="3.90.1150.10">
    <property type="entry name" value="Aspartate Aminotransferase, domain 1"/>
    <property type="match status" value="1"/>
</dbReference>
<dbReference type="AlphaFoldDB" id="A0A445B6K4"/>
<dbReference type="STRING" id="3818.A0A445B6K4"/>